<dbReference type="InterPro" id="IPR019819">
    <property type="entry name" value="Carboxylesterase_B_CS"/>
</dbReference>
<protein>
    <recommendedName>
        <fullName evidence="3">Carboxylic ester hydrolase</fullName>
        <ecNumber evidence="3">3.1.1.-</ecNumber>
    </recommendedName>
</protein>
<dbReference type="OrthoDB" id="408631at2759"/>
<dbReference type="InterPro" id="IPR029058">
    <property type="entry name" value="AB_hydrolase_fold"/>
</dbReference>
<dbReference type="VEuPathDB" id="FungiDB:AB675_7893"/>
<dbReference type="AlphaFoldDB" id="A0A0N1HVC6"/>
<dbReference type="PANTHER" id="PTHR11559">
    <property type="entry name" value="CARBOXYLESTERASE"/>
    <property type="match status" value="1"/>
</dbReference>
<keyword evidence="3" id="KW-0732">Signal</keyword>
<gene>
    <name evidence="5" type="ORF">AB675_7893</name>
</gene>
<feature type="chain" id="PRO_5005732942" description="Carboxylic ester hydrolase" evidence="3">
    <location>
        <begin position="19"/>
        <end position="574"/>
    </location>
</feature>
<dbReference type="PROSITE" id="PS00122">
    <property type="entry name" value="CARBOXYLESTERASE_B_1"/>
    <property type="match status" value="1"/>
</dbReference>
<dbReference type="SUPFAM" id="SSF53474">
    <property type="entry name" value="alpha/beta-Hydrolases"/>
    <property type="match status" value="1"/>
</dbReference>
<keyword evidence="6" id="KW-1185">Reference proteome</keyword>
<dbReference type="Gene3D" id="3.40.50.1820">
    <property type="entry name" value="alpha/beta hydrolase"/>
    <property type="match status" value="1"/>
</dbReference>
<accession>A0A0N1HVC6</accession>
<evidence type="ECO:0000259" key="4">
    <source>
        <dbReference type="Pfam" id="PF00135"/>
    </source>
</evidence>
<dbReference type="PROSITE" id="PS00941">
    <property type="entry name" value="CARBOXYLESTERASE_B_2"/>
    <property type="match status" value="1"/>
</dbReference>
<dbReference type="STRING" id="1664694.A0A0N1HVC6"/>
<feature type="domain" description="Carboxylesterase type B" evidence="4">
    <location>
        <begin position="39"/>
        <end position="554"/>
    </location>
</feature>
<feature type="signal peptide" evidence="3">
    <location>
        <begin position="1"/>
        <end position="18"/>
    </location>
</feature>
<name>A0A0N1HVC6_9EURO</name>
<dbReference type="EC" id="3.1.1.-" evidence="3"/>
<reference evidence="5 6" key="1">
    <citation type="submission" date="2015-06" db="EMBL/GenBank/DDBJ databases">
        <title>Draft genome of the ant-associated black yeast Phialophora attae CBS 131958.</title>
        <authorList>
            <person name="Moreno L.F."/>
            <person name="Stielow B.J."/>
            <person name="de Hoog S."/>
            <person name="Vicente V.A."/>
            <person name="Weiss V.A."/>
            <person name="de Vries M."/>
            <person name="Cruz L.M."/>
            <person name="Souza E.M."/>
        </authorList>
    </citation>
    <scope>NUCLEOTIDE SEQUENCE [LARGE SCALE GENOMIC DNA]</scope>
    <source>
        <strain evidence="5 6">CBS 131958</strain>
    </source>
</reference>
<dbReference type="InterPro" id="IPR002018">
    <property type="entry name" value="CarbesteraseB"/>
</dbReference>
<evidence type="ECO:0000313" key="6">
    <source>
        <dbReference type="Proteomes" id="UP000038010"/>
    </source>
</evidence>
<evidence type="ECO:0000313" key="5">
    <source>
        <dbReference type="EMBL" id="KPI41203.1"/>
    </source>
</evidence>
<dbReference type="GeneID" id="28740176"/>
<comment type="caution">
    <text evidence="5">The sequence shown here is derived from an EMBL/GenBank/DDBJ whole genome shotgun (WGS) entry which is preliminary data.</text>
</comment>
<dbReference type="Proteomes" id="UP000038010">
    <property type="component" value="Unassembled WGS sequence"/>
</dbReference>
<dbReference type="GO" id="GO:0016787">
    <property type="term" value="F:hydrolase activity"/>
    <property type="evidence" value="ECO:0007669"/>
    <property type="project" value="UniProtKB-KW"/>
</dbReference>
<organism evidence="5 6">
    <name type="scientific">Cyphellophora attinorum</name>
    <dbReference type="NCBI Taxonomy" id="1664694"/>
    <lineage>
        <taxon>Eukaryota</taxon>
        <taxon>Fungi</taxon>
        <taxon>Dikarya</taxon>
        <taxon>Ascomycota</taxon>
        <taxon>Pezizomycotina</taxon>
        <taxon>Eurotiomycetes</taxon>
        <taxon>Chaetothyriomycetidae</taxon>
        <taxon>Chaetothyriales</taxon>
        <taxon>Cyphellophoraceae</taxon>
        <taxon>Cyphellophora</taxon>
    </lineage>
</organism>
<dbReference type="Pfam" id="PF00135">
    <property type="entry name" value="COesterase"/>
    <property type="match status" value="1"/>
</dbReference>
<dbReference type="EMBL" id="LFJN01000010">
    <property type="protein sequence ID" value="KPI41203.1"/>
    <property type="molecule type" value="Genomic_DNA"/>
</dbReference>
<dbReference type="InterPro" id="IPR050309">
    <property type="entry name" value="Type-B_Carboxylest/Lipase"/>
</dbReference>
<dbReference type="ESTHER" id="9euro-a0a0n1hvc6">
    <property type="family name" value="Fungal_carboxylesterase_lipase"/>
</dbReference>
<dbReference type="RefSeq" id="XP_018001166.1">
    <property type="nucleotide sequence ID" value="XM_018148296.1"/>
</dbReference>
<evidence type="ECO:0000256" key="3">
    <source>
        <dbReference type="RuleBase" id="RU361235"/>
    </source>
</evidence>
<dbReference type="InterPro" id="IPR019826">
    <property type="entry name" value="Carboxylesterase_B_AS"/>
</dbReference>
<proteinExistence type="inferred from homology"/>
<comment type="similarity">
    <text evidence="1 3">Belongs to the type-B carboxylesterase/lipase family.</text>
</comment>
<evidence type="ECO:0000256" key="1">
    <source>
        <dbReference type="ARBA" id="ARBA00005964"/>
    </source>
</evidence>
<sequence>MLSAPILLVAFLAAGAAAAQERSAQVDLGYEIHEGYLNETTEIYKFSNIRFAEPPVGDLRFAAPVYPRGSSSHVENGNVSRTCPQARGTGSIVNQLWVASIVAGNYTQFNLTEAQQLQQAYLASTPPARPDPSETEDCLFLDVYVPQGVFENSTGTNGTNSTGPGWNDYSNGTSISGVPVLIWIYGGAYVVGSKNTANGAGLIEASQLDGGPGLIFVALNYRLGALGWSGGPTLQGAGGVSNAGLYDQRLAIEWVAENIHLFGGDKNQITIMGESAGGGSVQHQITAYGGQQPVSFQRAISQSPGYGPTPSVYHQETLFQQFLTLANVSSVEEARQLNSSAVIRANQQQIAAGVSYNPTVDGIFVPALPALLLNAGAFAKDVEVMVGHNANEAPGFTPPKTGANYSSEEIALYLSASIPGVQDAVVDTIVEDLYPEIYDGSQPYKDSLHRVMLIISDAYFTCNTNYLNKAFKNLTYAYEFQVPPALHGQDVRYTFYDGGGDNPSQGLIAAIAEVHQAYIVNFASSGDPNGPDLPVFPMQGNNASMNAWNATAVKTERDDTVNERCRWWQKSLFA</sequence>
<evidence type="ECO:0000256" key="2">
    <source>
        <dbReference type="ARBA" id="ARBA00022801"/>
    </source>
</evidence>
<keyword evidence="2 3" id="KW-0378">Hydrolase</keyword>